<organism evidence="8 9">
    <name type="scientific">Lunasporangiospora selenospora</name>
    <dbReference type="NCBI Taxonomy" id="979761"/>
    <lineage>
        <taxon>Eukaryota</taxon>
        <taxon>Fungi</taxon>
        <taxon>Fungi incertae sedis</taxon>
        <taxon>Mucoromycota</taxon>
        <taxon>Mortierellomycotina</taxon>
        <taxon>Mortierellomycetes</taxon>
        <taxon>Mortierellales</taxon>
        <taxon>Mortierellaceae</taxon>
        <taxon>Lunasporangiospora</taxon>
    </lineage>
</organism>
<dbReference type="Pfam" id="PF00010">
    <property type="entry name" value="HLH"/>
    <property type="match status" value="1"/>
</dbReference>
<evidence type="ECO:0000313" key="9">
    <source>
        <dbReference type="Proteomes" id="UP000780801"/>
    </source>
</evidence>
<evidence type="ECO:0000256" key="4">
    <source>
        <dbReference type="ARBA" id="ARBA00023163"/>
    </source>
</evidence>
<evidence type="ECO:0000256" key="2">
    <source>
        <dbReference type="ARBA" id="ARBA00023015"/>
    </source>
</evidence>
<dbReference type="GO" id="GO:0046983">
    <property type="term" value="F:protein dimerization activity"/>
    <property type="evidence" value="ECO:0007669"/>
    <property type="project" value="InterPro"/>
</dbReference>
<feature type="compositionally biased region" description="Low complexity" evidence="6">
    <location>
        <begin position="11"/>
        <end position="41"/>
    </location>
</feature>
<keyword evidence="2" id="KW-0805">Transcription regulation</keyword>
<dbReference type="InterPro" id="IPR011598">
    <property type="entry name" value="bHLH_dom"/>
</dbReference>
<evidence type="ECO:0000313" key="8">
    <source>
        <dbReference type="EMBL" id="KAF9578949.1"/>
    </source>
</evidence>
<evidence type="ECO:0000256" key="3">
    <source>
        <dbReference type="ARBA" id="ARBA00023125"/>
    </source>
</evidence>
<dbReference type="Proteomes" id="UP000780801">
    <property type="component" value="Unassembled WGS sequence"/>
</dbReference>
<evidence type="ECO:0000256" key="5">
    <source>
        <dbReference type="ARBA" id="ARBA00023242"/>
    </source>
</evidence>
<dbReference type="GO" id="GO:0000981">
    <property type="term" value="F:DNA-binding transcription factor activity, RNA polymerase II-specific"/>
    <property type="evidence" value="ECO:0007669"/>
    <property type="project" value="TreeGrafter"/>
</dbReference>
<feature type="compositionally biased region" description="Pro residues" evidence="6">
    <location>
        <begin position="181"/>
        <end position="194"/>
    </location>
</feature>
<sequence>MPATLNGMPFSSRRASSDHSVSSTSSSFSSPATLTTSTTSSLFQPQSLPVIFQNQVAGSGSNGNHNNGSNPLQLFATALGQQLQRQQQQQQQQSGAYNHVAPLTPALSASMPVHSTTHQPFPSFRPVSSPDLLPTLLRPDISSPFSQPTVYPLPSTSATAIAVDNKQEDKLKSKSSNTLVLPPPRALPPRPPQTSAPRRYLGRQMRKQPPSAKMLLSNPAKEPAVPSRRMAHIISEQKRREKINGGFDELKSVIPECAENTDSKATILRKAVDYILLLEDELRRYSECYQAEDEEFDETLATYKEEEEDEVYVQ</sequence>
<feature type="region of interest" description="Disordered" evidence="6">
    <location>
        <begin position="167"/>
        <end position="226"/>
    </location>
</feature>
<accession>A0A9P6KB62</accession>
<keyword evidence="9" id="KW-1185">Reference proteome</keyword>
<dbReference type="GO" id="GO:0000978">
    <property type="term" value="F:RNA polymerase II cis-regulatory region sequence-specific DNA binding"/>
    <property type="evidence" value="ECO:0007669"/>
    <property type="project" value="TreeGrafter"/>
</dbReference>
<dbReference type="Gene3D" id="4.10.280.10">
    <property type="entry name" value="Helix-loop-helix DNA-binding domain"/>
    <property type="match status" value="1"/>
</dbReference>
<name>A0A9P6KB62_9FUNG</name>
<feature type="domain" description="BHLH" evidence="7">
    <location>
        <begin position="227"/>
        <end position="278"/>
    </location>
</feature>
<dbReference type="PANTHER" id="PTHR15741:SF27">
    <property type="entry name" value="TRANSCRIPTION FACTOR AP-4"/>
    <property type="match status" value="1"/>
</dbReference>
<proteinExistence type="predicted"/>
<comment type="caution">
    <text evidence="8">The sequence shown here is derived from an EMBL/GenBank/DDBJ whole genome shotgun (WGS) entry which is preliminary data.</text>
</comment>
<gene>
    <name evidence="8" type="ORF">BGW38_005002</name>
</gene>
<keyword evidence="3" id="KW-0238">DNA-binding</keyword>
<evidence type="ECO:0000256" key="6">
    <source>
        <dbReference type="SAM" id="MobiDB-lite"/>
    </source>
</evidence>
<dbReference type="PANTHER" id="PTHR15741">
    <property type="entry name" value="BASIC HELIX-LOOP-HELIX ZIP TRANSCRIPTION FACTOR"/>
    <property type="match status" value="1"/>
</dbReference>
<dbReference type="GO" id="GO:0005634">
    <property type="term" value="C:nucleus"/>
    <property type="evidence" value="ECO:0007669"/>
    <property type="project" value="UniProtKB-SubCell"/>
</dbReference>
<dbReference type="EMBL" id="JAABOA010003177">
    <property type="protein sequence ID" value="KAF9578949.1"/>
    <property type="molecule type" value="Genomic_DNA"/>
</dbReference>
<dbReference type="SUPFAM" id="SSF47459">
    <property type="entry name" value="HLH, helix-loop-helix DNA-binding domain"/>
    <property type="match status" value="1"/>
</dbReference>
<evidence type="ECO:0000256" key="1">
    <source>
        <dbReference type="ARBA" id="ARBA00004123"/>
    </source>
</evidence>
<dbReference type="InterPro" id="IPR052207">
    <property type="entry name" value="Max-like/E-box_TFs"/>
</dbReference>
<dbReference type="AlphaFoldDB" id="A0A9P6KB62"/>
<reference evidence="8" key="1">
    <citation type="journal article" date="2020" name="Fungal Divers.">
        <title>Resolving the Mortierellaceae phylogeny through synthesis of multi-gene phylogenetics and phylogenomics.</title>
        <authorList>
            <person name="Vandepol N."/>
            <person name="Liber J."/>
            <person name="Desiro A."/>
            <person name="Na H."/>
            <person name="Kennedy M."/>
            <person name="Barry K."/>
            <person name="Grigoriev I.V."/>
            <person name="Miller A.N."/>
            <person name="O'Donnell K."/>
            <person name="Stajich J.E."/>
            <person name="Bonito G."/>
        </authorList>
    </citation>
    <scope>NUCLEOTIDE SEQUENCE</scope>
    <source>
        <strain evidence="8">KOD1015</strain>
    </source>
</reference>
<comment type="subcellular location">
    <subcellularLocation>
        <location evidence="1">Nucleus</location>
    </subcellularLocation>
</comment>
<dbReference type="OrthoDB" id="5778525at2759"/>
<feature type="region of interest" description="Disordered" evidence="6">
    <location>
        <begin position="1"/>
        <end position="41"/>
    </location>
</feature>
<keyword evidence="4" id="KW-0804">Transcription</keyword>
<dbReference type="SMART" id="SM00353">
    <property type="entry name" value="HLH"/>
    <property type="match status" value="1"/>
</dbReference>
<evidence type="ECO:0000259" key="7">
    <source>
        <dbReference type="PROSITE" id="PS50888"/>
    </source>
</evidence>
<keyword evidence="5" id="KW-0539">Nucleus</keyword>
<dbReference type="PROSITE" id="PS50888">
    <property type="entry name" value="BHLH"/>
    <property type="match status" value="1"/>
</dbReference>
<protein>
    <recommendedName>
        <fullName evidence="7">BHLH domain-containing protein</fullName>
    </recommendedName>
</protein>
<dbReference type="InterPro" id="IPR036638">
    <property type="entry name" value="HLH_DNA-bd_sf"/>
</dbReference>